<feature type="domain" description="Putative restriction endonuclease" evidence="1">
    <location>
        <begin position="11"/>
        <end position="220"/>
    </location>
</feature>
<dbReference type="SUPFAM" id="SSF52980">
    <property type="entry name" value="Restriction endonuclease-like"/>
    <property type="match status" value="1"/>
</dbReference>
<proteinExistence type="predicted"/>
<dbReference type="CDD" id="cd06260">
    <property type="entry name" value="DUF820-like"/>
    <property type="match status" value="1"/>
</dbReference>
<dbReference type="Pfam" id="PF05685">
    <property type="entry name" value="Uma2"/>
    <property type="match status" value="1"/>
</dbReference>
<protein>
    <submittedName>
        <fullName evidence="2">Uma2 family endonuclease</fullName>
    </submittedName>
</protein>
<dbReference type="EMBL" id="JACKZP010000119">
    <property type="protein sequence ID" value="MBC1304650.1"/>
    <property type="molecule type" value="Genomic_DNA"/>
</dbReference>
<accession>A0ABR6SDZ8</accession>
<keyword evidence="2" id="KW-0540">Nuclease</keyword>
<dbReference type="InterPro" id="IPR011335">
    <property type="entry name" value="Restrct_endonuc-II-like"/>
</dbReference>
<reference evidence="2 3" key="1">
    <citation type="submission" date="2019-11" db="EMBL/GenBank/DDBJ databases">
        <title>Comparison of genomes from free-living endosymbiotic cyanobacteria isolated from Azolla.</title>
        <authorList>
            <person name="Thiel T."/>
            <person name="Pratte B."/>
        </authorList>
    </citation>
    <scope>NUCLEOTIDE SEQUENCE [LARGE SCALE GENOMIC DNA]</scope>
    <source>
        <strain evidence="2 3">N2B</strain>
    </source>
</reference>
<dbReference type="PANTHER" id="PTHR34107:SF2">
    <property type="entry name" value="SLL0888 PROTEIN"/>
    <property type="match status" value="1"/>
</dbReference>
<sequence length="227" mass="26005">MTQALTKQVIFDEFIDWLPENSEGRYELHDGVIVEMPKPSGKHSNVIGFLIEELFLSIIQIGKRGIWTIPRESIVKPNSKSGYEPDIIVLDQEALSNEPRWERESIIENPASVKLIVEVVSTAVASSRETRPTHCLTNWRDDYYKKRADYVRVASRREEMGIPEYWIVDYAGLGGRAFIGNPKQPTISVNYLIEGEYQVSQFRQGERIQSVTFPELDLTVDQIFQVG</sequence>
<gene>
    <name evidence="2" type="ORF">GNE12_22280</name>
</gene>
<keyword evidence="2" id="KW-0378">Hydrolase</keyword>
<dbReference type="GO" id="GO:0004519">
    <property type="term" value="F:endonuclease activity"/>
    <property type="evidence" value="ECO:0007669"/>
    <property type="project" value="UniProtKB-KW"/>
</dbReference>
<evidence type="ECO:0000313" key="2">
    <source>
        <dbReference type="EMBL" id="MBC1304650.1"/>
    </source>
</evidence>
<evidence type="ECO:0000313" key="3">
    <source>
        <dbReference type="Proteomes" id="UP000570851"/>
    </source>
</evidence>
<name>A0ABR6SDZ8_ANAVA</name>
<dbReference type="GeneID" id="58724804"/>
<dbReference type="Proteomes" id="UP000570851">
    <property type="component" value="Unassembled WGS sequence"/>
</dbReference>
<evidence type="ECO:0000259" key="1">
    <source>
        <dbReference type="Pfam" id="PF05685"/>
    </source>
</evidence>
<dbReference type="InterPro" id="IPR008538">
    <property type="entry name" value="Uma2"/>
</dbReference>
<keyword evidence="2" id="KW-0255">Endonuclease</keyword>
<comment type="caution">
    <text evidence="2">The sequence shown here is derived from an EMBL/GenBank/DDBJ whole genome shotgun (WGS) entry which is preliminary data.</text>
</comment>
<dbReference type="PANTHER" id="PTHR34107">
    <property type="entry name" value="SLL0198 PROTEIN-RELATED"/>
    <property type="match status" value="1"/>
</dbReference>
<dbReference type="RefSeq" id="WP_011318913.1">
    <property type="nucleotide sequence ID" value="NZ_JACKZP010000119.1"/>
</dbReference>
<organism evidence="2 3">
    <name type="scientific">Trichormus variabilis N2B</name>
    <dbReference type="NCBI Taxonomy" id="2681315"/>
    <lineage>
        <taxon>Bacteria</taxon>
        <taxon>Bacillati</taxon>
        <taxon>Cyanobacteriota</taxon>
        <taxon>Cyanophyceae</taxon>
        <taxon>Nostocales</taxon>
        <taxon>Nostocaceae</taxon>
        <taxon>Trichormus</taxon>
    </lineage>
</organism>
<dbReference type="InterPro" id="IPR012296">
    <property type="entry name" value="Nuclease_put_TT1808"/>
</dbReference>
<dbReference type="Gene3D" id="3.90.1570.10">
    <property type="entry name" value="tt1808, chain A"/>
    <property type="match status" value="1"/>
</dbReference>
<keyword evidence="3" id="KW-1185">Reference proteome</keyword>